<comment type="caution">
    <text evidence="2">The sequence shown here is derived from an EMBL/GenBank/DDBJ whole genome shotgun (WGS) entry which is preliminary data.</text>
</comment>
<evidence type="ECO:0000256" key="1">
    <source>
        <dbReference type="SAM" id="MobiDB-lite"/>
    </source>
</evidence>
<gene>
    <name evidence="2" type="ORF">F2Q68_00011693</name>
</gene>
<sequence length="353" mass="39905">MRRLISSGLFLCHDNSYEDDEHDLKMGVLRRSRQLLPAFAEVVYLPRLHQDHKIERESFCSRPYPDLVSDDVEIQDDSMTESGEVSAMSQQSGEISLDDLIQRSWGVTVGIMNMPRWLCLKLPDVSVASLARSGDELVLLSCSCQLRRALKKTLLESLILKLGLMTRQYVTEACTGCTKLVWANCGEEGEVMSRALTRRRCIDGYESIEVLIQTSVTPFGREESPEIHHCAREIHREEAASISCVSLLRKLQNTQSVTDLGDSSGSEAIRSQVSLVHSEKSDGESLSVRRLRDSEIARALELCMDYVTANREVVKAEEIAGVTPPNRPRHRSIHRPTIKQEHDRRTTQTKGWR</sequence>
<evidence type="ECO:0000313" key="3">
    <source>
        <dbReference type="Proteomes" id="UP000712281"/>
    </source>
</evidence>
<dbReference type="EMBL" id="QGKW02000717">
    <property type="protein sequence ID" value="KAF2599490.1"/>
    <property type="molecule type" value="Genomic_DNA"/>
</dbReference>
<evidence type="ECO:0000313" key="2">
    <source>
        <dbReference type="EMBL" id="KAF2599490.1"/>
    </source>
</evidence>
<feature type="region of interest" description="Disordered" evidence="1">
    <location>
        <begin position="322"/>
        <end position="353"/>
    </location>
</feature>
<name>A0A8S9KVA4_BRACR</name>
<proteinExistence type="predicted"/>
<dbReference type="AlphaFoldDB" id="A0A8S9KVA4"/>
<feature type="compositionally biased region" description="Basic residues" evidence="1">
    <location>
        <begin position="327"/>
        <end position="337"/>
    </location>
</feature>
<organism evidence="2 3">
    <name type="scientific">Brassica cretica</name>
    <name type="common">Mustard</name>
    <dbReference type="NCBI Taxonomy" id="69181"/>
    <lineage>
        <taxon>Eukaryota</taxon>
        <taxon>Viridiplantae</taxon>
        <taxon>Streptophyta</taxon>
        <taxon>Embryophyta</taxon>
        <taxon>Tracheophyta</taxon>
        <taxon>Spermatophyta</taxon>
        <taxon>Magnoliopsida</taxon>
        <taxon>eudicotyledons</taxon>
        <taxon>Gunneridae</taxon>
        <taxon>Pentapetalae</taxon>
        <taxon>rosids</taxon>
        <taxon>malvids</taxon>
        <taxon>Brassicales</taxon>
        <taxon>Brassicaceae</taxon>
        <taxon>Brassiceae</taxon>
        <taxon>Brassica</taxon>
    </lineage>
</organism>
<dbReference type="Proteomes" id="UP000712281">
    <property type="component" value="Unassembled WGS sequence"/>
</dbReference>
<protein>
    <submittedName>
        <fullName evidence="2">Uncharacterized protein</fullName>
    </submittedName>
</protein>
<accession>A0A8S9KVA4</accession>
<reference evidence="2" key="1">
    <citation type="submission" date="2019-12" db="EMBL/GenBank/DDBJ databases">
        <title>Genome sequencing and annotation of Brassica cretica.</title>
        <authorList>
            <person name="Studholme D.J."/>
            <person name="Sarris P.F."/>
        </authorList>
    </citation>
    <scope>NUCLEOTIDE SEQUENCE</scope>
    <source>
        <strain evidence="2">PFS-001/15</strain>
        <tissue evidence="2">Leaf</tissue>
    </source>
</reference>